<keyword evidence="5" id="KW-0574">Periplasm</keyword>
<dbReference type="Gene3D" id="1.10.760.10">
    <property type="entry name" value="Cytochrome c-like domain"/>
    <property type="match status" value="2"/>
</dbReference>
<keyword evidence="6" id="KW-0560">Oxidoreductase</keyword>
<evidence type="ECO:0000256" key="8">
    <source>
        <dbReference type="PIRSR" id="PIRSR000294-1"/>
    </source>
</evidence>
<dbReference type="Proteomes" id="UP000642920">
    <property type="component" value="Unassembled WGS sequence"/>
</dbReference>
<dbReference type="GO" id="GO:0046872">
    <property type="term" value="F:metal ion binding"/>
    <property type="evidence" value="ECO:0007669"/>
    <property type="project" value="UniProtKB-KW"/>
</dbReference>
<feature type="binding site" description="covalent" evidence="8">
    <location>
        <position position="213"/>
    </location>
    <ligand>
        <name>heme c</name>
        <dbReference type="ChEBI" id="CHEBI:61717"/>
        <label>2</label>
    </ligand>
</feature>
<dbReference type="InterPro" id="IPR051395">
    <property type="entry name" value="Cytochrome_c_Peroxidase/MauG"/>
</dbReference>
<dbReference type="InterPro" id="IPR036909">
    <property type="entry name" value="Cyt_c-like_dom_sf"/>
</dbReference>
<reference evidence="12" key="1">
    <citation type="submission" date="2021-01" db="EMBL/GenBank/DDBJ databases">
        <title>Marivirga sp. nov., isolated from intertidal surface sediments.</title>
        <authorList>
            <person name="Zhang M."/>
        </authorList>
    </citation>
    <scope>NUCLEOTIDE SEQUENCE</scope>
    <source>
        <strain evidence="12">SM1354</strain>
    </source>
</reference>
<dbReference type="Pfam" id="PF03150">
    <property type="entry name" value="CCP_MauG"/>
    <property type="match status" value="1"/>
</dbReference>
<organism evidence="12 13">
    <name type="scientific">Marivirga atlantica</name>
    <dbReference type="NCBI Taxonomy" id="1548457"/>
    <lineage>
        <taxon>Bacteria</taxon>
        <taxon>Pseudomonadati</taxon>
        <taxon>Bacteroidota</taxon>
        <taxon>Cytophagia</taxon>
        <taxon>Cytophagales</taxon>
        <taxon>Marivirgaceae</taxon>
        <taxon>Marivirga</taxon>
    </lineage>
</organism>
<dbReference type="InterPro" id="IPR009056">
    <property type="entry name" value="Cyt_c-like_dom"/>
</dbReference>
<accession>A0A937AFE1</accession>
<evidence type="ECO:0000256" key="9">
    <source>
        <dbReference type="PIRSR" id="PIRSR000294-2"/>
    </source>
</evidence>
<evidence type="ECO:0000256" key="3">
    <source>
        <dbReference type="ARBA" id="ARBA00022723"/>
    </source>
</evidence>
<proteinExistence type="predicted"/>
<dbReference type="GO" id="GO:0009055">
    <property type="term" value="F:electron transfer activity"/>
    <property type="evidence" value="ECO:0007669"/>
    <property type="project" value="InterPro"/>
</dbReference>
<sequence length="335" mass="37203">MKLRVFGIILIFLSACAEPDLTPETNYFPNDFPTLAENQTALNKEIIDLGKQLFFDQHLSANGEVSCASCHLPEMSFTDGEALASNGVSGNQLERHSPALVNLAYMDNGLFWDGGAKNLESLVFAPLTHPDEMGADLEEVNNYLAKGFYESAIKSAFKVDEVKVQYAAKAIAQYLKTLVSDQSKYDSMRRGLVNFNNEEQKGYELFKANCSSCHTEPLLTDNSFHNNGLDASFDTADESLHSGRYRISHKVEDIGKFKTPTLRNVVITAPYMHDGRFKSLDQVLNHYQNGINNSATLDPLLINDNSLGIAFTTDEKASLMAFLQTLTDSSFTKQH</sequence>
<name>A0A937AFE1_9BACT</name>
<dbReference type="PIRSF" id="PIRSF000294">
    <property type="entry name" value="Cytochrome-c_peroxidase"/>
    <property type="match status" value="1"/>
</dbReference>
<keyword evidence="13" id="KW-1185">Reference proteome</keyword>
<keyword evidence="3 9" id="KW-0479">Metal-binding</keyword>
<evidence type="ECO:0000313" key="12">
    <source>
        <dbReference type="EMBL" id="MBL0765218.1"/>
    </source>
</evidence>
<dbReference type="EMBL" id="JAERQG010000002">
    <property type="protein sequence ID" value="MBL0765218.1"/>
    <property type="molecule type" value="Genomic_DNA"/>
</dbReference>
<evidence type="ECO:0000256" key="10">
    <source>
        <dbReference type="SAM" id="SignalP"/>
    </source>
</evidence>
<feature type="signal peptide" evidence="10">
    <location>
        <begin position="1"/>
        <end position="17"/>
    </location>
</feature>
<keyword evidence="12" id="KW-0575">Peroxidase</keyword>
<feature type="binding site" description="axial binding residue" evidence="9">
    <location>
        <position position="71"/>
    </location>
    <ligand>
        <name>heme c</name>
        <dbReference type="ChEBI" id="CHEBI:61717"/>
        <label>1</label>
    </ligand>
    <ligandPart>
        <name>Fe</name>
        <dbReference type="ChEBI" id="CHEBI:18248"/>
    </ligandPart>
</feature>
<feature type="binding site" description="covalent" evidence="8">
    <location>
        <position position="70"/>
    </location>
    <ligand>
        <name>heme c</name>
        <dbReference type="ChEBI" id="CHEBI:61717"/>
        <label>1</label>
    </ligand>
</feature>
<keyword evidence="2 8" id="KW-0349">Heme</keyword>
<feature type="domain" description="Cytochrome c" evidence="11">
    <location>
        <begin position="197"/>
        <end position="327"/>
    </location>
</feature>
<evidence type="ECO:0000256" key="4">
    <source>
        <dbReference type="ARBA" id="ARBA00022729"/>
    </source>
</evidence>
<dbReference type="GO" id="GO:0004130">
    <property type="term" value="F:cytochrome-c peroxidase activity"/>
    <property type="evidence" value="ECO:0007669"/>
    <property type="project" value="TreeGrafter"/>
</dbReference>
<dbReference type="PROSITE" id="PS51257">
    <property type="entry name" value="PROKAR_LIPOPROTEIN"/>
    <property type="match status" value="1"/>
</dbReference>
<feature type="binding site" description="axial binding residue" evidence="9">
    <location>
        <position position="214"/>
    </location>
    <ligand>
        <name>heme c</name>
        <dbReference type="ChEBI" id="CHEBI:61717"/>
        <label>2</label>
    </ligand>
    <ligandPart>
        <name>Fe</name>
        <dbReference type="ChEBI" id="CHEBI:18248"/>
    </ligandPart>
</feature>
<dbReference type="PANTHER" id="PTHR30600:SF10">
    <property type="entry name" value="BLL6722 PROTEIN"/>
    <property type="match status" value="1"/>
</dbReference>
<keyword evidence="4 10" id="KW-0732">Signal</keyword>
<dbReference type="GO" id="GO:0020037">
    <property type="term" value="F:heme binding"/>
    <property type="evidence" value="ECO:0007669"/>
    <property type="project" value="InterPro"/>
</dbReference>
<feature type="binding site" description="covalent" evidence="8">
    <location>
        <position position="67"/>
    </location>
    <ligand>
        <name>heme c</name>
        <dbReference type="ChEBI" id="CHEBI:61717"/>
        <label>1</label>
    </ligand>
</feature>
<evidence type="ECO:0000256" key="7">
    <source>
        <dbReference type="ARBA" id="ARBA00023004"/>
    </source>
</evidence>
<dbReference type="AlphaFoldDB" id="A0A937AFE1"/>
<evidence type="ECO:0000256" key="5">
    <source>
        <dbReference type="ARBA" id="ARBA00022764"/>
    </source>
</evidence>
<keyword evidence="7 9" id="KW-0408">Iron</keyword>
<gene>
    <name evidence="12" type="ORF">JKP34_08160</name>
</gene>
<comment type="subcellular location">
    <subcellularLocation>
        <location evidence="1">Periplasm</location>
    </subcellularLocation>
</comment>
<evidence type="ECO:0000313" key="13">
    <source>
        <dbReference type="Proteomes" id="UP000642920"/>
    </source>
</evidence>
<feature type="chain" id="PRO_5036883707" evidence="10">
    <location>
        <begin position="18"/>
        <end position="335"/>
    </location>
</feature>
<dbReference type="GO" id="GO:0042597">
    <property type="term" value="C:periplasmic space"/>
    <property type="evidence" value="ECO:0007669"/>
    <property type="project" value="UniProtKB-SubCell"/>
</dbReference>
<protein>
    <submittedName>
        <fullName evidence="12">Cytochrome-c peroxidase</fullName>
    </submittedName>
</protein>
<dbReference type="InterPro" id="IPR026259">
    <property type="entry name" value="MauG/Cytc_peroxidase"/>
</dbReference>
<evidence type="ECO:0000256" key="6">
    <source>
        <dbReference type="ARBA" id="ARBA00023002"/>
    </source>
</evidence>
<comment type="caution">
    <text evidence="12">The sequence shown here is derived from an EMBL/GenBank/DDBJ whole genome shotgun (WGS) entry which is preliminary data.</text>
</comment>
<evidence type="ECO:0000256" key="2">
    <source>
        <dbReference type="ARBA" id="ARBA00022617"/>
    </source>
</evidence>
<comment type="cofactor">
    <cofactor evidence="8">
        <name>heme</name>
        <dbReference type="ChEBI" id="CHEBI:30413"/>
    </cofactor>
    <text evidence="8">Binds 2 heme groups.</text>
</comment>
<evidence type="ECO:0000259" key="11">
    <source>
        <dbReference type="PROSITE" id="PS51007"/>
    </source>
</evidence>
<feature type="binding site" description="covalent" evidence="8">
    <location>
        <position position="210"/>
    </location>
    <ligand>
        <name>heme c</name>
        <dbReference type="ChEBI" id="CHEBI:61717"/>
        <label>2</label>
    </ligand>
</feature>
<evidence type="ECO:0000256" key="1">
    <source>
        <dbReference type="ARBA" id="ARBA00004418"/>
    </source>
</evidence>
<comment type="PTM">
    <text evidence="8">Binds 2 heme groups per subunit.</text>
</comment>
<dbReference type="PROSITE" id="PS51007">
    <property type="entry name" value="CYTC"/>
    <property type="match status" value="2"/>
</dbReference>
<dbReference type="PANTHER" id="PTHR30600">
    <property type="entry name" value="CYTOCHROME C PEROXIDASE-RELATED"/>
    <property type="match status" value="1"/>
</dbReference>
<dbReference type="SUPFAM" id="SSF46626">
    <property type="entry name" value="Cytochrome c"/>
    <property type="match status" value="2"/>
</dbReference>
<dbReference type="InterPro" id="IPR004852">
    <property type="entry name" value="Di-haem_cyt_c_peroxidsae"/>
</dbReference>
<feature type="domain" description="Cytochrome c" evidence="11">
    <location>
        <begin position="45"/>
        <end position="179"/>
    </location>
</feature>